<feature type="transmembrane region" description="Helical" evidence="1">
    <location>
        <begin position="52"/>
        <end position="72"/>
    </location>
</feature>
<name>A0A0S3RL09_PHAAN</name>
<accession>A0A0S3RL09</accession>
<protein>
    <submittedName>
        <fullName evidence="2">Uncharacterized protein</fullName>
    </submittedName>
</protein>
<organism evidence="2 3">
    <name type="scientific">Vigna angularis var. angularis</name>
    <dbReference type="NCBI Taxonomy" id="157739"/>
    <lineage>
        <taxon>Eukaryota</taxon>
        <taxon>Viridiplantae</taxon>
        <taxon>Streptophyta</taxon>
        <taxon>Embryophyta</taxon>
        <taxon>Tracheophyta</taxon>
        <taxon>Spermatophyta</taxon>
        <taxon>Magnoliopsida</taxon>
        <taxon>eudicotyledons</taxon>
        <taxon>Gunneridae</taxon>
        <taxon>Pentapetalae</taxon>
        <taxon>rosids</taxon>
        <taxon>fabids</taxon>
        <taxon>Fabales</taxon>
        <taxon>Fabaceae</taxon>
        <taxon>Papilionoideae</taxon>
        <taxon>50 kb inversion clade</taxon>
        <taxon>NPAAA clade</taxon>
        <taxon>indigoferoid/millettioid clade</taxon>
        <taxon>Phaseoleae</taxon>
        <taxon>Vigna</taxon>
    </lineage>
</organism>
<keyword evidence="1" id="KW-0812">Transmembrane</keyword>
<proteinExistence type="predicted"/>
<evidence type="ECO:0000256" key="1">
    <source>
        <dbReference type="SAM" id="Phobius"/>
    </source>
</evidence>
<dbReference type="EMBL" id="AP015036">
    <property type="protein sequence ID" value="BAT81276.1"/>
    <property type="molecule type" value="Genomic_DNA"/>
</dbReference>
<keyword evidence="1" id="KW-0472">Membrane</keyword>
<reference evidence="2 3" key="1">
    <citation type="journal article" date="2015" name="Sci. Rep.">
        <title>The power of single molecule real-time sequencing technology in the de novo assembly of a eukaryotic genome.</title>
        <authorList>
            <person name="Sakai H."/>
            <person name="Naito K."/>
            <person name="Ogiso-Tanaka E."/>
            <person name="Takahashi Y."/>
            <person name="Iseki K."/>
            <person name="Muto C."/>
            <person name="Satou K."/>
            <person name="Teruya K."/>
            <person name="Shiroma A."/>
            <person name="Shimoji M."/>
            <person name="Hirano T."/>
            <person name="Itoh T."/>
            <person name="Kaga A."/>
            <person name="Tomooka N."/>
        </authorList>
    </citation>
    <scope>NUCLEOTIDE SEQUENCE [LARGE SCALE GENOMIC DNA]</scope>
    <source>
        <strain evidence="3">cv. Shumari</strain>
    </source>
</reference>
<evidence type="ECO:0000313" key="3">
    <source>
        <dbReference type="Proteomes" id="UP000291084"/>
    </source>
</evidence>
<keyword evidence="3" id="KW-1185">Reference proteome</keyword>
<dbReference type="AlphaFoldDB" id="A0A0S3RL09"/>
<evidence type="ECO:0000313" key="2">
    <source>
        <dbReference type="EMBL" id="BAT81276.1"/>
    </source>
</evidence>
<gene>
    <name evidence="2" type="primary">Vigan.03G096100</name>
    <name evidence="2" type="ORF">VIGAN_03096100</name>
</gene>
<dbReference type="Proteomes" id="UP000291084">
    <property type="component" value="Chromosome 3"/>
</dbReference>
<keyword evidence="1" id="KW-1133">Transmembrane helix</keyword>
<sequence>MTDLHNKTQMVGGVGCCMLCCVAYFNLRSAPAVVDCNISLPQINGLPTHQNLTYHFSFLLFHNTMSLYFLLFPHKNC</sequence>